<dbReference type="AlphaFoldDB" id="A0A3T0HZU4"/>
<evidence type="ECO:0008006" key="3">
    <source>
        <dbReference type="Google" id="ProtNLM"/>
    </source>
</evidence>
<evidence type="ECO:0000313" key="2">
    <source>
        <dbReference type="Proteomes" id="UP000282892"/>
    </source>
</evidence>
<name>A0A3T0HZU4_9BACI</name>
<dbReference type="InterPro" id="IPR023162">
    <property type="entry name" value="Apc36109-like_dom_sf"/>
</dbReference>
<organism evidence="1 2">
    <name type="scientific">Neobacillus mesonae</name>
    <dbReference type="NCBI Taxonomy" id="1193713"/>
    <lineage>
        <taxon>Bacteria</taxon>
        <taxon>Bacillati</taxon>
        <taxon>Bacillota</taxon>
        <taxon>Bacilli</taxon>
        <taxon>Bacillales</taxon>
        <taxon>Bacillaceae</taxon>
        <taxon>Neobacillus</taxon>
    </lineage>
</organism>
<dbReference type="InterPro" id="IPR015053">
    <property type="entry name" value="DUF1871"/>
</dbReference>
<keyword evidence="2" id="KW-1185">Reference proteome</keyword>
<dbReference type="Proteomes" id="UP000282892">
    <property type="component" value="Chromosome"/>
</dbReference>
<sequence length="90" mass="10491">MHCWGSIFMNKYIFVKEIIDEWDPIGLLGMGCPDDEYDPEINDIVGLLSNIKSVDELTVGIQKVFIEWFEEDLTTKKCYPVALKIWNKFT</sequence>
<reference evidence="1 2" key="1">
    <citation type="submission" date="2017-07" db="EMBL/GenBank/DDBJ databases">
        <title>The complete genome sequence of Bacillus mesonae strain H20-5, an efficient strain improving plant abiotic stress resistance.</title>
        <authorList>
            <person name="Kim S.Y."/>
            <person name="Song H."/>
            <person name="Sang M.K."/>
            <person name="Weon H.-Y."/>
            <person name="Song J."/>
        </authorList>
    </citation>
    <scope>NUCLEOTIDE SEQUENCE [LARGE SCALE GENOMIC DNA]</scope>
    <source>
        <strain evidence="1 2">H20-5</strain>
    </source>
</reference>
<accession>A0A3T0HZU4</accession>
<gene>
    <name evidence="1" type="ORF">CHR53_15580</name>
</gene>
<dbReference type="Gene3D" id="1.10.340.20">
    <property type="entry name" value="Apc36109-like domain"/>
    <property type="match status" value="1"/>
</dbReference>
<dbReference type="Pfam" id="PF08958">
    <property type="entry name" value="DUF1871"/>
    <property type="match status" value="1"/>
</dbReference>
<protein>
    <recommendedName>
        <fullName evidence="3">DUF1871 domain-containing protein</fullName>
    </recommendedName>
</protein>
<proteinExistence type="predicted"/>
<evidence type="ECO:0000313" key="1">
    <source>
        <dbReference type="EMBL" id="AZU62573.1"/>
    </source>
</evidence>
<dbReference type="OrthoDB" id="2665787at2"/>
<dbReference type="KEGG" id="nmk:CHR53_15580"/>
<dbReference type="SUPFAM" id="SSF116922">
    <property type="entry name" value="YugE-like"/>
    <property type="match status" value="1"/>
</dbReference>
<dbReference type="EMBL" id="CP022572">
    <property type="protein sequence ID" value="AZU62573.1"/>
    <property type="molecule type" value="Genomic_DNA"/>
</dbReference>